<dbReference type="PROSITE" id="PS00039">
    <property type="entry name" value="DEAD_ATP_HELICASE"/>
    <property type="match status" value="1"/>
</dbReference>
<dbReference type="Pfam" id="PF00271">
    <property type="entry name" value="Helicase_C"/>
    <property type="match status" value="1"/>
</dbReference>
<proteinExistence type="inferred from homology"/>
<protein>
    <submittedName>
        <fullName evidence="10">DEAD/DEAH box helicase</fullName>
    </submittedName>
</protein>
<comment type="caution">
    <text evidence="10">The sequence shown here is derived from an EMBL/GenBank/DDBJ whole genome shotgun (WGS) entry which is preliminary data.</text>
</comment>
<evidence type="ECO:0000256" key="7">
    <source>
        <dbReference type="SAM" id="MobiDB-lite"/>
    </source>
</evidence>
<evidence type="ECO:0000259" key="9">
    <source>
        <dbReference type="PROSITE" id="PS51194"/>
    </source>
</evidence>
<dbReference type="PROSITE" id="PS51192">
    <property type="entry name" value="HELICASE_ATP_BIND_1"/>
    <property type="match status" value="1"/>
</dbReference>
<comment type="similarity">
    <text evidence="5 6">Belongs to the DEAD box helicase family.</text>
</comment>
<dbReference type="Pfam" id="PF03880">
    <property type="entry name" value="DbpA"/>
    <property type="match status" value="1"/>
</dbReference>
<accession>A0ABT1C2W8</accession>
<dbReference type="Gene3D" id="3.30.70.330">
    <property type="match status" value="1"/>
</dbReference>
<dbReference type="Gene3D" id="3.40.50.300">
    <property type="entry name" value="P-loop containing nucleotide triphosphate hydrolases"/>
    <property type="match status" value="2"/>
</dbReference>
<evidence type="ECO:0000313" key="11">
    <source>
        <dbReference type="Proteomes" id="UP001205906"/>
    </source>
</evidence>
<dbReference type="SMART" id="SM00490">
    <property type="entry name" value="HELICc"/>
    <property type="match status" value="1"/>
</dbReference>
<dbReference type="SUPFAM" id="SSF52540">
    <property type="entry name" value="P-loop containing nucleoside triphosphate hydrolases"/>
    <property type="match status" value="1"/>
</dbReference>
<feature type="region of interest" description="Disordered" evidence="7">
    <location>
        <begin position="548"/>
        <end position="619"/>
    </location>
</feature>
<dbReference type="PANTHER" id="PTHR47959">
    <property type="entry name" value="ATP-DEPENDENT RNA HELICASE RHLE-RELATED"/>
    <property type="match status" value="1"/>
</dbReference>
<keyword evidence="2 6" id="KW-0378">Hydrolase</keyword>
<feature type="domain" description="Helicase ATP-binding" evidence="8">
    <location>
        <begin position="40"/>
        <end position="216"/>
    </location>
</feature>
<reference evidence="10 11" key="1">
    <citation type="submission" date="2022-06" db="EMBL/GenBank/DDBJ databases">
        <title>Mesorhizobium sp. strain RP14 Genome sequencing and assembly.</title>
        <authorList>
            <person name="Kim I."/>
        </authorList>
    </citation>
    <scope>NUCLEOTIDE SEQUENCE [LARGE SCALE GENOMIC DNA]</scope>
    <source>
        <strain evidence="11">RP14(2022)</strain>
    </source>
</reference>
<name>A0ABT1C2W8_9HYPH</name>
<dbReference type="PROSITE" id="PS51194">
    <property type="entry name" value="HELICASE_CTER"/>
    <property type="match status" value="1"/>
</dbReference>
<evidence type="ECO:0000256" key="6">
    <source>
        <dbReference type="RuleBase" id="RU000492"/>
    </source>
</evidence>
<feature type="compositionally biased region" description="Basic and acidic residues" evidence="7">
    <location>
        <begin position="458"/>
        <end position="478"/>
    </location>
</feature>
<dbReference type="SMART" id="SM00487">
    <property type="entry name" value="DEXDc"/>
    <property type="match status" value="1"/>
</dbReference>
<sequence>MTTETDISPATLPDTIHSALAAALEAQGYSQLTPVQTMMLEDAHQDADLLVSAQTGSGKTVAFGIAIAKTLLGDAERFGPSDKPLALVIAPTRELALQVQRELNWLYAKAGIHTATCVGGMDIRNERRALERGAHLVVGTPGRLRDHITRGALDLSDLRAVVLDEADEMLDLGFREDLEFILASAPEDRRTLMFSATVPRAIAELAKTYQRDAVRVAAGAVREQHADIEYRLMLVRRDEREPAVINTLLNSDSQSAIVFCHTREAVRHLTARLANRGFAVVSLSGEMAQGERTNALQSMRDGRARVCVATDVAARGIDLPNLDLVIHADVPSNPATLLHRSGRTGRAGRKGVCVLVVPENRRRAADRVLSIANLNAVVCAAPDIGEIEARYRTQILEAAQTTPEPEDAEKDFVAALLAEASPERIAAAFLRAQLAARPVPEEVSPVSIDTTRPRREKRAGDKWEEREPREPREPRGPDMEGGVAFTLSLGRKQRADPKWLLPMICKAGGVGRRDVGAIRIHDTETVFEIAADKAQGFAEQVKSGEGLEKGVRITQGGDTSSRTSKPAFKGKPKQDWKPKEWKKDGPKERFKDRPRGGKGSFEGAASKKPRHKPRGPKPS</sequence>
<feature type="compositionally biased region" description="Basic residues" evidence="7">
    <location>
        <begin position="607"/>
        <end position="619"/>
    </location>
</feature>
<dbReference type="InterPro" id="IPR005580">
    <property type="entry name" value="DbpA/CsdA_RNA-bd_dom"/>
</dbReference>
<dbReference type="CDD" id="cd00268">
    <property type="entry name" value="DEADc"/>
    <property type="match status" value="1"/>
</dbReference>
<dbReference type="EMBL" id="JAMXQS010000002">
    <property type="protein sequence ID" value="MCO6049173.1"/>
    <property type="molecule type" value="Genomic_DNA"/>
</dbReference>
<dbReference type="InterPro" id="IPR011545">
    <property type="entry name" value="DEAD/DEAH_box_helicase_dom"/>
</dbReference>
<keyword evidence="4 6" id="KW-0067">ATP-binding</keyword>
<evidence type="ECO:0000256" key="1">
    <source>
        <dbReference type="ARBA" id="ARBA00022741"/>
    </source>
</evidence>
<evidence type="ECO:0000256" key="4">
    <source>
        <dbReference type="ARBA" id="ARBA00022840"/>
    </source>
</evidence>
<dbReference type="InterPro" id="IPR014001">
    <property type="entry name" value="Helicase_ATP-bd"/>
</dbReference>
<evidence type="ECO:0000256" key="2">
    <source>
        <dbReference type="ARBA" id="ARBA00022801"/>
    </source>
</evidence>
<dbReference type="GO" id="GO:0004386">
    <property type="term" value="F:helicase activity"/>
    <property type="evidence" value="ECO:0007669"/>
    <property type="project" value="UniProtKB-KW"/>
</dbReference>
<dbReference type="InterPro" id="IPR000629">
    <property type="entry name" value="RNA-helicase_DEAD-box_CS"/>
</dbReference>
<dbReference type="InterPro" id="IPR044742">
    <property type="entry name" value="DEAD/DEAH_RhlB"/>
</dbReference>
<gene>
    <name evidence="10" type="ORF">NGM99_05140</name>
</gene>
<evidence type="ECO:0000256" key="5">
    <source>
        <dbReference type="ARBA" id="ARBA00038437"/>
    </source>
</evidence>
<organism evidence="10 11">
    <name type="scientific">Mesorhizobium liriopis</name>
    <dbReference type="NCBI Taxonomy" id="2953882"/>
    <lineage>
        <taxon>Bacteria</taxon>
        <taxon>Pseudomonadati</taxon>
        <taxon>Pseudomonadota</taxon>
        <taxon>Alphaproteobacteria</taxon>
        <taxon>Hyphomicrobiales</taxon>
        <taxon>Phyllobacteriaceae</taxon>
        <taxon>Mesorhizobium</taxon>
    </lineage>
</organism>
<keyword evidence="1 6" id="KW-0547">Nucleotide-binding</keyword>
<feature type="domain" description="Helicase C-terminal" evidence="9">
    <location>
        <begin position="243"/>
        <end position="388"/>
    </location>
</feature>
<keyword evidence="3 6" id="KW-0347">Helicase</keyword>
<evidence type="ECO:0000256" key="3">
    <source>
        <dbReference type="ARBA" id="ARBA00022806"/>
    </source>
</evidence>
<feature type="region of interest" description="Disordered" evidence="7">
    <location>
        <begin position="443"/>
        <end position="481"/>
    </location>
</feature>
<evidence type="ECO:0000313" key="10">
    <source>
        <dbReference type="EMBL" id="MCO6049173.1"/>
    </source>
</evidence>
<dbReference type="InterPro" id="IPR027417">
    <property type="entry name" value="P-loop_NTPase"/>
</dbReference>
<dbReference type="CDD" id="cd12252">
    <property type="entry name" value="RRM_DbpA"/>
    <property type="match status" value="1"/>
</dbReference>
<dbReference type="PANTHER" id="PTHR47959:SF1">
    <property type="entry name" value="ATP-DEPENDENT RNA HELICASE DBPA"/>
    <property type="match status" value="1"/>
</dbReference>
<keyword evidence="11" id="KW-1185">Reference proteome</keyword>
<dbReference type="RefSeq" id="WP_252816653.1">
    <property type="nucleotide sequence ID" value="NZ_JAMXQS010000002.1"/>
</dbReference>
<dbReference type="Proteomes" id="UP001205906">
    <property type="component" value="Unassembled WGS sequence"/>
</dbReference>
<dbReference type="InterPro" id="IPR050079">
    <property type="entry name" value="DEAD_box_RNA_helicase"/>
</dbReference>
<dbReference type="Pfam" id="PF00270">
    <property type="entry name" value="DEAD"/>
    <property type="match status" value="1"/>
</dbReference>
<evidence type="ECO:0000259" key="8">
    <source>
        <dbReference type="PROSITE" id="PS51192"/>
    </source>
</evidence>
<dbReference type="CDD" id="cd18787">
    <property type="entry name" value="SF2_C_DEAD"/>
    <property type="match status" value="1"/>
</dbReference>
<feature type="compositionally biased region" description="Basic and acidic residues" evidence="7">
    <location>
        <begin position="572"/>
        <end position="595"/>
    </location>
</feature>
<dbReference type="InterPro" id="IPR001650">
    <property type="entry name" value="Helicase_C-like"/>
</dbReference>
<dbReference type="InterPro" id="IPR012677">
    <property type="entry name" value="Nucleotide-bd_a/b_plait_sf"/>
</dbReference>